<keyword evidence="10" id="KW-0560">Oxidoreductase</keyword>
<comment type="cofactor">
    <cofactor evidence="1">
        <name>heme b</name>
        <dbReference type="ChEBI" id="CHEBI:60344"/>
    </cofactor>
</comment>
<feature type="region of interest" description="Disordered" evidence="14">
    <location>
        <begin position="62"/>
        <end position="88"/>
    </location>
</feature>
<dbReference type="Gramene" id="OGLUM07G27410.1">
    <property type="protein sequence ID" value="OGLUM07G27410.1"/>
    <property type="gene ID" value="OGLUM07G27410"/>
</dbReference>
<organism evidence="16">
    <name type="scientific">Oryza glumipatula</name>
    <dbReference type="NCBI Taxonomy" id="40148"/>
    <lineage>
        <taxon>Eukaryota</taxon>
        <taxon>Viridiplantae</taxon>
        <taxon>Streptophyta</taxon>
        <taxon>Embryophyta</taxon>
        <taxon>Tracheophyta</taxon>
        <taxon>Spermatophyta</taxon>
        <taxon>Magnoliopsida</taxon>
        <taxon>Liliopsida</taxon>
        <taxon>Poales</taxon>
        <taxon>Poaceae</taxon>
        <taxon>BOP clade</taxon>
        <taxon>Oryzoideae</taxon>
        <taxon>Oryzeae</taxon>
        <taxon>Oryzinae</taxon>
        <taxon>Oryza</taxon>
    </lineage>
</organism>
<keyword evidence="9" id="KW-0630">Potassium</keyword>
<dbReference type="HOGENOM" id="CLU_407926_0_0_1"/>
<keyword evidence="5" id="KW-0575">Peroxidase</keyword>
<dbReference type="GO" id="GO:0006979">
    <property type="term" value="P:response to oxidative stress"/>
    <property type="evidence" value="ECO:0007669"/>
    <property type="project" value="InterPro"/>
</dbReference>
<evidence type="ECO:0000256" key="10">
    <source>
        <dbReference type="ARBA" id="ARBA00023002"/>
    </source>
</evidence>
<name>A0A0E0APP1_9ORYZ</name>
<feature type="region of interest" description="Disordered" evidence="14">
    <location>
        <begin position="536"/>
        <end position="560"/>
    </location>
</feature>
<dbReference type="InterPro" id="IPR019793">
    <property type="entry name" value="Peroxidases_heam-ligand_BS"/>
</dbReference>
<dbReference type="FunFam" id="1.10.420.10:FF:000003">
    <property type="entry name" value="L-ascorbate peroxidase, cytosolic"/>
    <property type="match status" value="1"/>
</dbReference>
<evidence type="ECO:0000256" key="3">
    <source>
        <dbReference type="ARBA" id="ARBA00008306"/>
    </source>
</evidence>
<dbReference type="InterPro" id="IPR002207">
    <property type="entry name" value="Peroxidase_I"/>
</dbReference>
<feature type="domain" description="Plant heme peroxidase family profile" evidence="15">
    <location>
        <begin position="514"/>
        <end position="674"/>
    </location>
</feature>
<evidence type="ECO:0000256" key="13">
    <source>
        <dbReference type="ARBA" id="ARBA00047994"/>
    </source>
</evidence>
<evidence type="ECO:0000256" key="6">
    <source>
        <dbReference type="ARBA" id="ARBA00022617"/>
    </source>
</evidence>
<dbReference type="Proteomes" id="UP000026961">
    <property type="component" value="Chromosome 7"/>
</dbReference>
<reference evidence="16" key="1">
    <citation type="submission" date="2015-04" db="UniProtKB">
        <authorList>
            <consortium name="EnsemblPlants"/>
        </authorList>
    </citation>
    <scope>IDENTIFICATION</scope>
</reference>
<dbReference type="PRINTS" id="PR00458">
    <property type="entry name" value="PEROXIDASE"/>
</dbReference>
<comment type="similarity">
    <text evidence="3">Belongs to the RMD1/sif2 family.</text>
</comment>
<dbReference type="PANTHER" id="PTHR16255">
    <property type="entry name" value="REQUIRED FOR MEIOTIC NUCLEAR DIVISION PROTEIN 1 HOMOLOG"/>
    <property type="match status" value="1"/>
</dbReference>
<proteinExistence type="inferred from homology"/>
<dbReference type="InterPro" id="IPR051624">
    <property type="entry name" value="RMD1/Sad1-interacting"/>
</dbReference>
<dbReference type="Gene3D" id="1.10.520.10">
    <property type="match status" value="1"/>
</dbReference>
<dbReference type="STRING" id="40148.A0A0E0APP1"/>
<dbReference type="GO" id="GO:0005739">
    <property type="term" value="C:mitochondrion"/>
    <property type="evidence" value="ECO:0007669"/>
    <property type="project" value="UniProtKB-ARBA"/>
</dbReference>
<feature type="compositionally biased region" description="Basic and acidic residues" evidence="14">
    <location>
        <begin position="542"/>
        <end position="555"/>
    </location>
</feature>
<dbReference type="SUPFAM" id="SSF48113">
    <property type="entry name" value="Heme-dependent peroxidases"/>
    <property type="match status" value="1"/>
</dbReference>
<dbReference type="InterPro" id="IPR002016">
    <property type="entry name" value="Haem_peroxidase"/>
</dbReference>
<evidence type="ECO:0000256" key="12">
    <source>
        <dbReference type="ARBA" id="ARBA00023324"/>
    </source>
</evidence>
<evidence type="ECO:0000256" key="5">
    <source>
        <dbReference type="ARBA" id="ARBA00022559"/>
    </source>
</evidence>
<dbReference type="PANTHER" id="PTHR16255:SF6">
    <property type="entry name" value="PROTEIN RETARDED ROOT GROWTH-LIKE"/>
    <property type="match status" value="1"/>
</dbReference>
<evidence type="ECO:0000256" key="2">
    <source>
        <dbReference type="ARBA" id="ARBA00006873"/>
    </source>
</evidence>
<dbReference type="InterPro" id="IPR003734">
    <property type="entry name" value="DUF155"/>
</dbReference>
<reference evidence="16" key="2">
    <citation type="submission" date="2018-05" db="EMBL/GenBank/DDBJ databases">
        <title>OgluRS3 (Oryza glumaepatula Reference Sequence Version 3).</title>
        <authorList>
            <person name="Zhang J."/>
            <person name="Kudrna D."/>
            <person name="Lee S."/>
            <person name="Talag J."/>
            <person name="Welchert J."/>
            <person name="Wing R.A."/>
        </authorList>
    </citation>
    <scope>NUCLEOTIDE SEQUENCE [LARGE SCALE GENOMIC DNA]</scope>
</reference>
<dbReference type="PROSITE" id="PS00435">
    <property type="entry name" value="PEROXIDASE_1"/>
    <property type="match status" value="1"/>
</dbReference>
<dbReference type="EnsemblPlants" id="OGLUM07G27410.1">
    <property type="protein sequence ID" value="OGLUM07G27410.1"/>
    <property type="gene ID" value="OGLUM07G27410"/>
</dbReference>
<evidence type="ECO:0000256" key="8">
    <source>
        <dbReference type="ARBA" id="ARBA00022837"/>
    </source>
</evidence>
<dbReference type="CDD" id="cd00691">
    <property type="entry name" value="ascorbate_peroxidase"/>
    <property type="match status" value="1"/>
</dbReference>
<evidence type="ECO:0000256" key="1">
    <source>
        <dbReference type="ARBA" id="ARBA00001970"/>
    </source>
</evidence>
<dbReference type="Pfam" id="PF00141">
    <property type="entry name" value="peroxidase"/>
    <property type="match status" value="1"/>
</dbReference>
<keyword evidence="7" id="KW-0479">Metal-binding</keyword>
<dbReference type="EC" id="1.11.1.11" evidence="4"/>
<dbReference type="GO" id="GO:0020037">
    <property type="term" value="F:heme binding"/>
    <property type="evidence" value="ECO:0007669"/>
    <property type="project" value="InterPro"/>
</dbReference>
<feature type="compositionally biased region" description="Pro residues" evidence="14">
    <location>
        <begin position="74"/>
        <end position="84"/>
    </location>
</feature>
<keyword evidence="6" id="KW-0349">Heme</keyword>
<protein>
    <recommendedName>
        <fullName evidence="4">L-ascorbate peroxidase</fullName>
        <ecNumber evidence="4">1.11.1.11</ecNumber>
    </recommendedName>
</protein>
<dbReference type="InterPro" id="IPR019794">
    <property type="entry name" value="Peroxidases_AS"/>
</dbReference>
<dbReference type="AlphaFoldDB" id="A0A0E0APP1"/>
<evidence type="ECO:0000256" key="14">
    <source>
        <dbReference type="SAM" id="MobiDB-lite"/>
    </source>
</evidence>
<evidence type="ECO:0000256" key="9">
    <source>
        <dbReference type="ARBA" id="ARBA00022958"/>
    </source>
</evidence>
<keyword evidence="17" id="KW-1185">Reference proteome</keyword>
<accession>A0A0E0APP1</accession>
<keyword evidence="12" id="KW-0376">Hydrogen peroxide</keyword>
<evidence type="ECO:0000313" key="16">
    <source>
        <dbReference type="EnsemblPlants" id="OGLUM07G27410.1"/>
    </source>
</evidence>
<dbReference type="GO" id="GO:0046872">
    <property type="term" value="F:metal ion binding"/>
    <property type="evidence" value="ECO:0007669"/>
    <property type="project" value="UniProtKB-KW"/>
</dbReference>
<dbReference type="GO" id="GO:0042744">
    <property type="term" value="P:hydrogen peroxide catabolic process"/>
    <property type="evidence" value="ECO:0007669"/>
    <property type="project" value="UniProtKB-KW"/>
</dbReference>
<evidence type="ECO:0000256" key="11">
    <source>
        <dbReference type="ARBA" id="ARBA00023004"/>
    </source>
</evidence>
<dbReference type="GO" id="GO:0016688">
    <property type="term" value="F:L-ascorbate peroxidase activity"/>
    <property type="evidence" value="ECO:0007669"/>
    <property type="project" value="UniProtKB-EC"/>
</dbReference>
<evidence type="ECO:0000256" key="7">
    <source>
        <dbReference type="ARBA" id="ARBA00022723"/>
    </source>
</evidence>
<dbReference type="FunFam" id="1.10.520.10:FF:000003">
    <property type="entry name" value="Cytosolic ascorbate peroxidase"/>
    <property type="match status" value="1"/>
</dbReference>
<dbReference type="PROSITE" id="PS50873">
    <property type="entry name" value="PEROXIDASE_4"/>
    <property type="match status" value="1"/>
</dbReference>
<evidence type="ECO:0000259" key="15">
    <source>
        <dbReference type="PROSITE" id="PS50873"/>
    </source>
</evidence>
<comment type="similarity">
    <text evidence="2">Belongs to the peroxidase family. Ascorbate peroxidase subfamily.</text>
</comment>
<dbReference type="PROSITE" id="PS00436">
    <property type="entry name" value="PEROXIDASE_2"/>
    <property type="match status" value="1"/>
</dbReference>
<dbReference type="eggNOG" id="KOG2861">
    <property type="taxonomic scope" value="Eukaryota"/>
</dbReference>
<keyword evidence="11" id="KW-0408">Iron</keyword>
<sequence length="674" mass="74573">MELCRIRTFQKSLLRPLLLLQHAPCRTLQTLGRSPSPSVFRPPRRRPPLLLLLLRSSFASVSPGPAPGSGTGECPPPPPAPLPPDELASDDDAYYHEHILEATQEDQSRLVPVKAYFPCTSINLKSLQSQNSFNVIPPTSRATNYVVLRYYDVKGDPEGFKAGIIDESHCHYMVVFQYGSIVLFNVSDHEADGYLKIVEKHASGLLPEMRKDDYAVVEKPTLETWMQGGLDFIILRDLSIDGIRTIGSVLGQSIALDYYIRQVDGMVAEFTDINRGMEKTGTFTMERKKLFQLVGKANSNLADVILKLGLFERSDIAWKNANYAQIWEYLRDEYELTQRFGNLDFKLKFVERKTRIQASISVDTTNGRWPRGQVPGGIWRVHTGGSEITATPLECGAQDVRSDGGGSATRNFFWSWVKKKQGSMGSKSYPTVSDEYLAAVGKAKRKLRGLIAEKNCAPLMLRLAWHSAGTFDVSSRTGGPFGTMKNPGEQSHAANAGLDIAVRLLDPIKDQLPILSYADFYQLAGVVAVEVTGGPEVPFHPGRQDKPEPPPEGRLPDATQGSDHLRQVFSAQMGLSDKDIVALSGGHTLGRCHKERSGFEGAWTSNPLIFDNSYFTELVSGEKEGLLQLPSDKALMADPAFRPLVEKYAADEDAFFADYAEAHLKLSELGFAEE</sequence>
<dbReference type="PRINTS" id="PR00459">
    <property type="entry name" value="ASPEROXIDASE"/>
</dbReference>
<dbReference type="Gene3D" id="1.10.420.10">
    <property type="entry name" value="Peroxidase, domain 2"/>
    <property type="match status" value="1"/>
</dbReference>
<evidence type="ECO:0000313" key="17">
    <source>
        <dbReference type="Proteomes" id="UP000026961"/>
    </source>
</evidence>
<evidence type="ECO:0000256" key="4">
    <source>
        <dbReference type="ARBA" id="ARBA00012940"/>
    </source>
</evidence>
<dbReference type="Pfam" id="PF02582">
    <property type="entry name" value="DUF155"/>
    <property type="match status" value="1"/>
</dbReference>
<dbReference type="InterPro" id="IPR010255">
    <property type="entry name" value="Haem_peroxidase_sf"/>
</dbReference>
<comment type="catalytic activity">
    <reaction evidence="13">
        <text>L-ascorbate + H2O2 = L-dehydroascorbate + 2 H2O</text>
        <dbReference type="Rhea" id="RHEA:22996"/>
        <dbReference type="ChEBI" id="CHEBI:15377"/>
        <dbReference type="ChEBI" id="CHEBI:16240"/>
        <dbReference type="ChEBI" id="CHEBI:38290"/>
        <dbReference type="ChEBI" id="CHEBI:58539"/>
        <dbReference type="EC" id="1.11.1.11"/>
    </reaction>
</comment>
<keyword evidence="8" id="KW-0106">Calcium</keyword>